<name>M1A3R9_SOLTU</name>
<dbReference type="HOGENOM" id="CLU_211179_0_0_1"/>
<dbReference type="PaxDb" id="4113-PGSC0003DMT400014120"/>
<keyword evidence="1" id="KW-0732">Signal</keyword>
<protein>
    <submittedName>
        <fullName evidence="2">Uncharacterized protein</fullName>
    </submittedName>
</protein>
<dbReference type="EnsemblPlants" id="PGSC0003DMT400014120">
    <property type="protein sequence ID" value="PGSC0003DMT400014120"/>
    <property type="gene ID" value="PGSC0003DMG400005537"/>
</dbReference>
<dbReference type="Gramene" id="PGSC0003DMT400014120">
    <property type="protein sequence ID" value="PGSC0003DMT400014120"/>
    <property type="gene ID" value="PGSC0003DMG400005537"/>
</dbReference>
<dbReference type="AlphaFoldDB" id="M1A3R9"/>
<feature type="signal peptide" evidence="1">
    <location>
        <begin position="1"/>
        <end position="21"/>
    </location>
</feature>
<dbReference type="InParanoid" id="M1A3R9"/>
<sequence>MPCSRIFVWPTLVCLLLLIHTQFRDIIRVSHNNGDEFRRDKILKSFIRVINNDVAENE</sequence>
<accession>M1A3R9</accession>
<dbReference type="Proteomes" id="UP000011115">
    <property type="component" value="Unassembled WGS sequence"/>
</dbReference>
<reference evidence="2" key="2">
    <citation type="submission" date="2015-06" db="UniProtKB">
        <authorList>
            <consortium name="EnsemblPlants"/>
        </authorList>
    </citation>
    <scope>IDENTIFICATION</scope>
    <source>
        <strain evidence="2">DM1-3 516 R44</strain>
    </source>
</reference>
<reference evidence="3" key="1">
    <citation type="journal article" date="2011" name="Nature">
        <title>Genome sequence and analysis of the tuber crop potato.</title>
        <authorList>
            <consortium name="The Potato Genome Sequencing Consortium"/>
        </authorList>
    </citation>
    <scope>NUCLEOTIDE SEQUENCE [LARGE SCALE GENOMIC DNA]</scope>
    <source>
        <strain evidence="3">cv. DM1-3 516 R44</strain>
    </source>
</reference>
<evidence type="ECO:0000313" key="2">
    <source>
        <dbReference type="EnsemblPlants" id="PGSC0003DMT400014120"/>
    </source>
</evidence>
<evidence type="ECO:0000256" key="1">
    <source>
        <dbReference type="SAM" id="SignalP"/>
    </source>
</evidence>
<evidence type="ECO:0000313" key="3">
    <source>
        <dbReference type="Proteomes" id="UP000011115"/>
    </source>
</evidence>
<organism evidence="2 3">
    <name type="scientific">Solanum tuberosum</name>
    <name type="common">Potato</name>
    <dbReference type="NCBI Taxonomy" id="4113"/>
    <lineage>
        <taxon>Eukaryota</taxon>
        <taxon>Viridiplantae</taxon>
        <taxon>Streptophyta</taxon>
        <taxon>Embryophyta</taxon>
        <taxon>Tracheophyta</taxon>
        <taxon>Spermatophyta</taxon>
        <taxon>Magnoliopsida</taxon>
        <taxon>eudicotyledons</taxon>
        <taxon>Gunneridae</taxon>
        <taxon>Pentapetalae</taxon>
        <taxon>asterids</taxon>
        <taxon>lamiids</taxon>
        <taxon>Solanales</taxon>
        <taxon>Solanaceae</taxon>
        <taxon>Solanoideae</taxon>
        <taxon>Solaneae</taxon>
        <taxon>Solanum</taxon>
    </lineage>
</organism>
<feature type="chain" id="PRO_5004012390" evidence="1">
    <location>
        <begin position="22"/>
        <end position="58"/>
    </location>
</feature>
<keyword evidence="3" id="KW-1185">Reference proteome</keyword>
<proteinExistence type="predicted"/>